<comment type="caution">
    <text evidence="6">The sequence shown here is derived from an EMBL/GenBank/DDBJ whole genome shotgun (WGS) entry which is preliminary data.</text>
</comment>
<evidence type="ECO:0000313" key="7">
    <source>
        <dbReference type="Proteomes" id="UP000316688"/>
    </source>
</evidence>
<keyword evidence="3 4" id="KW-0472">Membrane</keyword>
<dbReference type="PANTHER" id="PTHR23523:SF2">
    <property type="entry name" value="2-NITROIMIDAZOLE TRANSPORTER"/>
    <property type="match status" value="1"/>
</dbReference>
<name>A0A557RJA9_9GAMM</name>
<gene>
    <name evidence="6" type="ORF">FPL11_03905</name>
</gene>
<dbReference type="SUPFAM" id="SSF103473">
    <property type="entry name" value="MFS general substrate transporter"/>
    <property type="match status" value="1"/>
</dbReference>
<sequence length="397" mass="41936">MPGECMDTDASKTPSTPIVMLLLWLTGLYLRLTVLVAPPLAPRIADDLNLGQAATGALTTLPILMLAVAGLGASWLISRIGARRTLITALLLVVLSSSARGLGGVPTLFIATAVMGIAIAGIQPALPTLLTEWWPSRIAMGTAIYMNGMLIGEVIGSTLTLPVMLPLAGGDWRLTLLFWSLPALIPALSIRLLSRPSRAFENDTGHWLPDWRRPLVWKLGILLGASGSVFFGVNAYMGTVLEGRGEAELLPLALTLFNTTQIAASLIMFTVGRRWIGHPRPLQVLMLVSLLGLSGFLFLAGWPALTALIPTGLSVGLLLILLVALPPLYTRGNATAALAAGMFAVGAITNFFVPLLGGLVGDWLGAARYSVVPILIYGAVALPLARRLPARSGLSHE</sequence>
<dbReference type="Pfam" id="PF07690">
    <property type="entry name" value="MFS_1"/>
    <property type="match status" value="1"/>
</dbReference>
<reference evidence="6 7" key="1">
    <citation type="submission" date="2019-07" db="EMBL/GenBank/DDBJ databases">
        <title>Reclasification of Spiribacter aquaticus.</title>
        <authorList>
            <person name="Leon M.J."/>
            <person name="Sanchez-Porro C."/>
            <person name="Ventosa A."/>
        </authorList>
    </citation>
    <scope>NUCLEOTIDE SEQUENCE [LARGE SCALE GENOMIC DNA]</scope>
    <source>
        <strain evidence="6 7">SP30</strain>
    </source>
</reference>
<keyword evidence="1 4" id="KW-0812">Transmembrane</keyword>
<evidence type="ECO:0000313" key="6">
    <source>
        <dbReference type="EMBL" id="TVO65240.1"/>
    </source>
</evidence>
<evidence type="ECO:0000256" key="1">
    <source>
        <dbReference type="ARBA" id="ARBA00022692"/>
    </source>
</evidence>
<dbReference type="Gene3D" id="1.20.1250.20">
    <property type="entry name" value="MFS general substrate transporter like domains"/>
    <property type="match status" value="1"/>
</dbReference>
<feature type="transmembrane region" description="Helical" evidence="4">
    <location>
        <begin position="53"/>
        <end position="78"/>
    </location>
</feature>
<feature type="transmembrane region" description="Helical" evidence="4">
    <location>
        <begin position="366"/>
        <end position="385"/>
    </location>
</feature>
<feature type="transmembrane region" description="Helical" evidence="4">
    <location>
        <begin position="21"/>
        <end position="41"/>
    </location>
</feature>
<accession>A0A557RJA9</accession>
<feature type="domain" description="Major facilitator superfamily (MFS) profile" evidence="5">
    <location>
        <begin position="19"/>
        <end position="397"/>
    </location>
</feature>
<feature type="transmembrane region" description="Helical" evidence="4">
    <location>
        <begin position="142"/>
        <end position="164"/>
    </location>
</feature>
<organism evidence="6 7">
    <name type="scientific">Spiribacter aquaticus</name>
    <dbReference type="NCBI Taxonomy" id="1935996"/>
    <lineage>
        <taxon>Bacteria</taxon>
        <taxon>Pseudomonadati</taxon>
        <taxon>Pseudomonadota</taxon>
        <taxon>Gammaproteobacteria</taxon>
        <taxon>Chromatiales</taxon>
        <taxon>Ectothiorhodospiraceae</taxon>
        <taxon>Spiribacter</taxon>
    </lineage>
</organism>
<protein>
    <submittedName>
        <fullName evidence="6">MFS transporter</fullName>
    </submittedName>
</protein>
<keyword evidence="7" id="KW-1185">Reference proteome</keyword>
<feature type="transmembrane region" description="Helical" evidence="4">
    <location>
        <begin position="108"/>
        <end position="130"/>
    </location>
</feature>
<feature type="transmembrane region" description="Helical" evidence="4">
    <location>
        <begin position="249"/>
        <end position="272"/>
    </location>
</feature>
<evidence type="ECO:0000256" key="3">
    <source>
        <dbReference type="ARBA" id="ARBA00023136"/>
    </source>
</evidence>
<dbReference type="GO" id="GO:0022857">
    <property type="term" value="F:transmembrane transporter activity"/>
    <property type="evidence" value="ECO:0007669"/>
    <property type="project" value="InterPro"/>
</dbReference>
<dbReference type="InterPro" id="IPR052524">
    <property type="entry name" value="MFS_Cyanate_Porter"/>
</dbReference>
<keyword evidence="2 4" id="KW-1133">Transmembrane helix</keyword>
<evidence type="ECO:0000256" key="2">
    <source>
        <dbReference type="ARBA" id="ARBA00022989"/>
    </source>
</evidence>
<dbReference type="InterPro" id="IPR036259">
    <property type="entry name" value="MFS_trans_sf"/>
</dbReference>
<dbReference type="AlphaFoldDB" id="A0A557RJA9"/>
<dbReference type="InterPro" id="IPR011701">
    <property type="entry name" value="MFS"/>
</dbReference>
<feature type="transmembrane region" description="Helical" evidence="4">
    <location>
        <begin position="215"/>
        <end position="237"/>
    </location>
</feature>
<dbReference type="InterPro" id="IPR020846">
    <property type="entry name" value="MFS_dom"/>
</dbReference>
<feature type="transmembrane region" description="Helical" evidence="4">
    <location>
        <begin position="284"/>
        <end position="302"/>
    </location>
</feature>
<proteinExistence type="predicted"/>
<dbReference type="PANTHER" id="PTHR23523">
    <property type="match status" value="1"/>
</dbReference>
<dbReference type="PROSITE" id="PS50850">
    <property type="entry name" value="MFS"/>
    <property type="match status" value="1"/>
</dbReference>
<feature type="transmembrane region" description="Helical" evidence="4">
    <location>
        <begin position="336"/>
        <end position="360"/>
    </location>
</feature>
<feature type="transmembrane region" description="Helical" evidence="4">
    <location>
        <begin position="176"/>
        <end position="194"/>
    </location>
</feature>
<dbReference type="EMBL" id="VMKP01000002">
    <property type="protein sequence ID" value="TVO65240.1"/>
    <property type="molecule type" value="Genomic_DNA"/>
</dbReference>
<feature type="transmembrane region" description="Helical" evidence="4">
    <location>
        <begin position="85"/>
        <end position="102"/>
    </location>
</feature>
<evidence type="ECO:0000256" key="4">
    <source>
        <dbReference type="SAM" id="Phobius"/>
    </source>
</evidence>
<dbReference type="Proteomes" id="UP000316688">
    <property type="component" value="Unassembled WGS sequence"/>
</dbReference>
<evidence type="ECO:0000259" key="5">
    <source>
        <dbReference type="PROSITE" id="PS50850"/>
    </source>
</evidence>
<feature type="transmembrane region" description="Helical" evidence="4">
    <location>
        <begin position="308"/>
        <end position="329"/>
    </location>
</feature>